<evidence type="ECO:0000256" key="1">
    <source>
        <dbReference type="SAM" id="MobiDB-lite"/>
    </source>
</evidence>
<evidence type="ECO:0000259" key="3">
    <source>
        <dbReference type="Pfam" id="PF04536"/>
    </source>
</evidence>
<comment type="caution">
    <text evidence="4">The sequence shown here is derived from an EMBL/GenBank/DDBJ whole genome shotgun (WGS) entry which is preliminary data.</text>
</comment>
<dbReference type="EMBL" id="PEYM01000063">
    <property type="protein sequence ID" value="PIS30095.1"/>
    <property type="molecule type" value="Genomic_DNA"/>
</dbReference>
<evidence type="ECO:0000313" key="5">
    <source>
        <dbReference type="Proteomes" id="UP000231343"/>
    </source>
</evidence>
<keyword evidence="2" id="KW-0472">Membrane</keyword>
<gene>
    <name evidence="4" type="ORF">COT42_03695</name>
</gene>
<dbReference type="PANTHER" id="PTHR30373:SF2">
    <property type="entry name" value="UPF0603 PROTEIN YGCG"/>
    <property type="match status" value="1"/>
</dbReference>
<organism evidence="4 5">
    <name type="scientific">Candidatus Saganbacteria bacterium CG08_land_8_20_14_0_20_45_16</name>
    <dbReference type="NCBI Taxonomy" id="2014293"/>
    <lineage>
        <taxon>Bacteria</taxon>
        <taxon>Bacillati</taxon>
        <taxon>Saganbacteria</taxon>
    </lineage>
</organism>
<name>A0A2H0XZ47_UNCSA</name>
<reference evidence="4 5" key="1">
    <citation type="submission" date="2017-09" db="EMBL/GenBank/DDBJ databases">
        <title>Depth-based differentiation of microbial function through sediment-hosted aquifers and enrichment of novel symbionts in the deep terrestrial subsurface.</title>
        <authorList>
            <person name="Probst A.J."/>
            <person name="Ladd B."/>
            <person name="Jarett J.K."/>
            <person name="Geller-Mcgrath D.E."/>
            <person name="Sieber C.M."/>
            <person name="Emerson J.B."/>
            <person name="Anantharaman K."/>
            <person name="Thomas B.C."/>
            <person name="Malmstrom R."/>
            <person name="Stieglmeier M."/>
            <person name="Klingl A."/>
            <person name="Woyke T."/>
            <person name="Ryan C.M."/>
            <person name="Banfield J.F."/>
        </authorList>
    </citation>
    <scope>NUCLEOTIDE SEQUENCE [LARGE SCALE GENOMIC DNA]</scope>
    <source>
        <strain evidence="4">CG08_land_8_20_14_0_20_45_16</strain>
    </source>
</reference>
<keyword evidence="2" id="KW-0812">Transmembrane</keyword>
<feature type="compositionally biased region" description="Gly residues" evidence="1">
    <location>
        <begin position="278"/>
        <end position="292"/>
    </location>
</feature>
<protein>
    <recommendedName>
        <fullName evidence="3">TPM domain-containing protein</fullName>
    </recommendedName>
</protein>
<sequence>MGKGLFIINSNMRKTLVVCFILLMSLLGIVLAEVSLPNYSGYINDYANILSPSDKQALEKISQELKKQTGAELAVVIVKSVAPLDSKTYAVKLFEKWGIGEKDKDNGGLILLAMAEHRIEIEVGYGLEGTLPDAKAGRILDTYAIPDFKEGNYSQGLIATSKAVSQVVKGETVDLVAGGQEDEPGIPIVPFTPLPTAFLIAGVLLVCFLFRKWVVTLSVIICVIIAGLAGGFWGAVIGIFIGLVMSGFTALASLPGGGRGSGSWRSGSSRHSRSHHSFGGGRSGGGGAGRSW</sequence>
<feature type="transmembrane region" description="Helical" evidence="2">
    <location>
        <begin position="191"/>
        <end position="210"/>
    </location>
</feature>
<dbReference type="AlphaFoldDB" id="A0A2H0XZ47"/>
<dbReference type="InterPro" id="IPR007621">
    <property type="entry name" value="TPM_dom"/>
</dbReference>
<accession>A0A2H0XZ47</accession>
<feature type="domain" description="TPM" evidence="3">
    <location>
        <begin position="43"/>
        <end position="166"/>
    </location>
</feature>
<proteinExistence type="predicted"/>
<dbReference type="Gene3D" id="3.10.310.50">
    <property type="match status" value="1"/>
</dbReference>
<feature type="transmembrane region" description="Helical" evidence="2">
    <location>
        <begin position="217"/>
        <end position="245"/>
    </location>
</feature>
<dbReference type="Pfam" id="PF04536">
    <property type="entry name" value="TPM_phosphatase"/>
    <property type="match status" value="1"/>
</dbReference>
<keyword evidence="2" id="KW-1133">Transmembrane helix</keyword>
<dbReference type="PANTHER" id="PTHR30373">
    <property type="entry name" value="UPF0603 PROTEIN YGCG"/>
    <property type="match status" value="1"/>
</dbReference>
<evidence type="ECO:0000256" key="2">
    <source>
        <dbReference type="SAM" id="Phobius"/>
    </source>
</evidence>
<evidence type="ECO:0000313" key="4">
    <source>
        <dbReference type="EMBL" id="PIS30095.1"/>
    </source>
</evidence>
<feature type="region of interest" description="Disordered" evidence="1">
    <location>
        <begin position="260"/>
        <end position="292"/>
    </location>
</feature>
<dbReference type="Proteomes" id="UP000231343">
    <property type="component" value="Unassembled WGS sequence"/>
</dbReference>